<keyword evidence="1" id="KW-0472">Membrane</keyword>
<dbReference type="AlphaFoldDB" id="A0A1G6CPV3"/>
<proteinExistence type="predicted"/>
<protein>
    <submittedName>
        <fullName evidence="2">Uncharacterized protein</fullName>
    </submittedName>
</protein>
<evidence type="ECO:0000313" key="3">
    <source>
        <dbReference type="Proteomes" id="UP000199071"/>
    </source>
</evidence>
<keyword evidence="3" id="KW-1185">Reference proteome</keyword>
<accession>A0A1G6CPV3</accession>
<dbReference type="Proteomes" id="UP000199071">
    <property type="component" value="Unassembled WGS sequence"/>
</dbReference>
<keyword evidence="1" id="KW-1133">Transmembrane helix</keyword>
<dbReference type="EMBL" id="FMXQ01000005">
    <property type="protein sequence ID" value="SDB34941.1"/>
    <property type="molecule type" value="Genomic_DNA"/>
</dbReference>
<evidence type="ECO:0000313" key="2">
    <source>
        <dbReference type="EMBL" id="SDB34941.1"/>
    </source>
</evidence>
<reference evidence="2 3" key="1">
    <citation type="submission" date="2016-10" db="EMBL/GenBank/DDBJ databases">
        <authorList>
            <person name="de Groot N.N."/>
        </authorList>
    </citation>
    <scope>NUCLEOTIDE SEQUENCE [LARGE SCALE GENOMIC DNA]</scope>
    <source>
        <strain evidence="2 3">ATCC 35022</strain>
    </source>
</reference>
<feature type="transmembrane region" description="Helical" evidence="1">
    <location>
        <begin position="12"/>
        <end position="30"/>
    </location>
</feature>
<keyword evidence="1" id="KW-0812">Transmembrane</keyword>
<organism evidence="2 3">
    <name type="scientific">Bauldia litoralis</name>
    <dbReference type="NCBI Taxonomy" id="665467"/>
    <lineage>
        <taxon>Bacteria</taxon>
        <taxon>Pseudomonadati</taxon>
        <taxon>Pseudomonadota</taxon>
        <taxon>Alphaproteobacteria</taxon>
        <taxon>Hyphomicrobiales</taxon>
        <taxon>Kaistiaceae</taxon>
        <taxon>Bauldia</taxon>
    </lineage>
</organism>
<feature type="transmembrane region" description="Helical" evidence="1">
    <location>
        <begin position="42"/>
        <end position="66"/>
    </location>
</feature>
<gene>
    <name evidence="2" type="ORF">SAMN02982931_02590</name>
</gene>
<sequence>MIRFLALGVPTVSRIMAVALVVAAIGIAFFGVGNYPSDDDRAIVALMLAVFALVALGIGFATPAIIRRLLP</sequence>
<evidence type="ECO:0000256" key="1">
    <source>
        <dbReference type="SAM" id="Phobius"/>
    </source>
</evidence>
<name>A0A1G6CPV3_9HYPH</name>